<sequence>MLFSFAILFGAGLLLGKLCEKFKLPSLLGMLVAGILIGPYGLNALDKSVLDISAQLRKIALIVILIRAGLNLDLADLKRAGRPAILMCFVPAVFEIAATTLLAPLVFPLSRLDAALAGCVLAAVSPAVIVPHMLKVMESGRGVKQSIPQMILAGASADDIVVLVLFSVVLSMQSGQGVDLSTFWRIPTSIGLGIAGGIATGWLLLQGFKRWKLNPVEEVLVYLSVCFLLVTLEDTLNGPVAFSGLVATMAAGMVVARQNQKKAKSLSTSFSSIWTMAQIVLFVLVGASVNVAFATRSFLPALVLILGVLLVRMAGVWCCLLGTGLHRKEKAFCMIAYMPKATVQAAIGAVPLSMGLACGETILTIAVTAILVTAPLGAFFIDRTYSSWLRL</sequence>
<evidence type="ECO:0000313" key="1">
    <source>
        <dbReference type="EMBL" id="TGY67004.1"/>
    </source>
</evidence>
<protein>
    <submittedName>
        <fullName evidence="1">Sodium:proton antiporter</fullName>
    </submittedName>
</protein>
<proteinExistence type="predicted"/>
<gene>
    <name evidence="1" type="ORF">E5336_00905</name>
</gene>
<name>A0AC61R9K7_9FIRM</name>
<dbReference type="Proteomes" id="UP000308836">
    <property type="component" value="Unassembled WGS sequence"/>
</dbReference>
<reference evidence="1" key="1">
    <citation type="submission" date="2019-04" db="EMBL/GenBank/DDBJ databases">
        <title>Microbes associate with the intestines of laboratory mice.</title>
        <authorList>
            <person name="Navarre W."/>
            <person name="Wong E."/>
            <person name="Huang K."/>
            <person name="Tropini C."/>
            <person name="Ng K."/>
            <person name="Yu B."/>
        </authorList>
    </citation>
    <scope>NUCLEOTIDE SEQUENCE</scope>
    <source>
        <strain evidence="1">NM09_H32</strain>
    </source>
</reference>
<accession>A0AC61R9K7</accession>
<comment type="caution">
    <text evidence="1">The sequence shown here is derived from an EMBL/GenBank/DDBJ whole genome shotgun (WGS) entry which is preliminary data.</text>
</comment>
<dbReference type="EMBL" id="SRYG01000002">
    <property type="protein sequence ID" value="TGY67004.1"/>
    <property type="molecule type" value="Genomic_DNA"/>
</dbReference>
<organism evidence="1 2">
    <name type="scientific">Dubosiella muris</name>
    <dbReference type="NCBI Taxonomy" id="3038133"/>
    <lineage>
        <taxon>Bacteria</taxon>
        <taxon>Bacillati</taxon>
        <taxon>Bacillota</taxon>
        <taxon>Erysipelotrichia</taxon>
        <taxon>Erysipelotrichales</taxon>
        <taxon>Erysipelotrichaceae</taxon>
        <taxon>Dubosiella</taxon>
    </lineage>
</organism>
<evidence type="ECO:0000313" key="2">
    <source>
        <dbReference type="Proteomes" id="UP000308836"/>
    </source>
</evidence>
<keyword evidence="2" id="KW-1185">Reference proteome</keyword>